<evidence type="ECO:0000256" key="8">
    <source>
        <dbReference type="SAM" id="MobiDB-lite"/>
    </source>
</evidence>
<feature type="region of interest" description="Disordered" evidence="8">
    <location>
        <begin position="111"/>
        <end position="350"/>
    </location>
</feature>
<proteinExistence type="inferred from homology"/>
<accession>A0A6A7CAE8</accession>
<dbReference type="InterPro" id="IPR012173">
    <property type="entry name" value="Mpp10"/>
</dbReference>
<name>A0A6A7CAE8_9PEZI</name>
<dbReference type="EMBL" id="MU005958">
    <property type="protein sequence ID" value="KAF2864237.1"/>
    <property type="molecule type" value="Genomic_DNA"/>
</dbReference>
<evidence type="ECO:0000256" key="1">
    <source>
        <dbReference type="ARBA" id="ARBA00004604"/>
    </source>
</evidence>
<dbReference type="GO" id="GO:0006364">
    <property type="term" value="P:rRNA processing"/>
    <property type="evidence" value="ECO:0007669"/>
    <property type="project" value="UniProtKB-KW"/>
</dbReference>
<comment type="subcellular location">
    <subcellularLocation>
        <location evidence="1 7">Nucleus</location>
        <location evidence="1 7">Nucleolus</location>
    </subcellularLocation>
</comment>
<dbReference type="Pfam" id="PF04006">
    <property type="entry name" value="Mpp10"/>
    <property type="match status" value="1"/>
</dbReference>
<dbReference type="OrthoDB" id="445326at2759"/>
<keyword evidence="10" id="KW-1185">Reference proteome</keyword>
<evidence type="ECO:0000256" key="6">
    <source>
        <dbReference type="ARBA" id="ARBA00029455"/>
    </source>
</evidence>
<feature type="compositionally biased region" description="Basic and acidic residues" evidence="8">
    <location>
        <begin position="143"/>
        <end position="152"/>
    </location>
</feature>
<evidence type="ECO:0000256" key="7">
    <source>
        <dbReference type="PIRNR" id="PIRNR017300"/>
    </source>
</evidence>
<keyword evidence="2 7" id="KW-0690">Ribosome biogenesis</keyword>
<feature type="compositionally biased region" description="Acidic residues" evidence="8">
    <location>
        <begin position="119"/>
        <end position="142"/>
    </location>
</feature>
<evidence type="ECO:0000256" key="5">
    <source>
        <dbReference type="ARBA" id="ARBA00023274"/>
    </source>
</evidence>
<organism evidence="9 10">
    <name type="scientific">Piedraia hortae CBS 480.64</name>
    <dbReference type="NCBI Taxonomy" id="1314780"/>
    <lineage>
        <taxon>Eukaryota</taxon>
        <taxon>Fungi</taxon>
        <taxon>Dikarya</taxon>
        <taxon>Ascomycota</taxon>
        <taxon>Pezizomycotina</taxon>
        <taxon>Dothideomycetes</taxon>
        <taxon>Dothideomycetidae</taxon>
        <taxon>Capnodiales</taxon>
        <taxon>Piedraiaceae</taxon>
        <taxon>Piedraia</taxon>
    </lineage>
</organism>
<evidence type="ECO:0000256" key="2">
    <source>
        <dbReference type="ARBA" id="ARBA00022517"/>
    </source>
</evidence>
<dbReference type="PIRSF" id="PIRSF017300">
    <property type="entry name" value="snoRNP_Mpp10"/>
    <property type="match status" value="1"/>
</dbReference>
<dbReference type="GO" id="GO:0032040">
    <property type="term" value="C:small-subunit processome"/>
    <property type="evidence" value="ECO:0007669"/>
    <property type="project" value="TreeGrafter"/>
</dbReference>
<feature type="region of interest" description="Disordered" evidence="8">
    <location>
        <begin position="514"/>
        <end position="658"/>
    </location>
</feature>
<evidence type="ECO:0000313" key="10">
    <source>
        <dbReference type="Proteomes" id="UP000799421"/>
    </source>
</evidence>
<evidence type="ECO:0000313" key="9">
    <source>
        <dbReference type="EMBL" id="KAF2864237.1"/>
    </source>
</evidence>
<evidence type="ECO:0000256" key="4">
    <source>
        <dbReference type="ARBA" id="ARBA00023242"/>
    </source>
</evidence>
<keyword evidence="4 7" id="KW-0539">Nucleus</keyword>
<reference evidence="9" key="1">
    <citation type="journal article" date="2020" name="Stud. Mycol.">
        <title>101 Dothideomycetes genomes: a test case for predicting lifestyles and emergence of pathogens.</title>
        <authorList>
            <person name="Haridas S."/>
            <person name="Albert R."/>
            <person name="Binder M."/>
            <person name="Bloem J."/>
            <person name="Labutti K."/>
            <person name="Salamov A."/>
            <person name="Andreopoulos B."/>
            <person name="Baker S."/>
            <person name="Barry K."/>
            <person name="Bills G."/>
            <person name="Bluhm B."/>
            <person name="Cannon C."/>
            <person name="Castanera R."/>
            <person name="Culley D."/>
            <person name="Daum C."/>
            <person name="Ezra D."/>
            <person name="Gonzalez J."/>
            <person name="Henrissat B."/>
            <person name="Kuo A."/>
            <person name="Liang C."/>
            <person name="Lipzen A."/>
            <person name="Lutzoni F."/>
            <person name="Magnuson J."/>
            <person name="Mondo S."/>
            <person name="Nolan M."/>
            <person name="Ohm R."/>
            <person name="Pangilinan J."/>
            <person name="Park H.-J."/>
            <person name="Ramirez L."/>
            <person name="Alfaro M."/>
            <person name="Sun H."/>
            <person name="Tritt A."/>
            <person name="Yoshinaga Y."/>
            <person name="Zwiers L.-H."/>
            <person name="Turgeon B."/>
            <person name="Goodwin S."/>
            <person name="Spatafora J."/>
            <person name="Crous P."/>
            <person name="Grigoriev I."/>
        </authorList>
    </citation>
    <scope>NUCLEOTIDE SEQUENCE</scope>
    <source>
        <strain evidence="9">CBS 480.64</strain>
    </source>
</reference>
<dbReference type="PANTHER" id="PTHR17039:SF0">
    <property type="entry name" value="U3 SMALL NUCLEOLAR RIBONUCLEOPROTEIN PROTEIN MPP10"/>
    <property type="match status" value="1"/>
</dbReference>
<feature type="compositionally biased region" description="Basic and acidic residues" evidence="8">
    <location>
        <begin position="599"/>
        <end position="619"/>
    </location>
</feature>
<dbReference type="GO" id="GO:0034457">
    <property type="term" value="C:Mpp10 complex"/>
    <property type="evidence" value="ECO:0007669"/>
    <property type="project" value="UniProtKB-UniRule"/>
</dbReference>
<sequence length="658" mass="74039">MAQLTTTLTDSPCDLLNATHPLYNATLESLTKTIDPLAADVCAAQEERLREARKRRKRGRVDVLEKEKPLKVRKLYTEGFETDQVWEQTRRVIEAALEEVGRVVDKEGVETKRDALQDGVEEAQDEEMDNQSEHEDMDDHTEDDVKGGEREAASVNEDEPEAGLKEEEGFSSEAEQDDSPETEQSNSEKNEEKTEKSKLNSRFFSIDDFNKQSALMERRDANGEVDENEEEIDWDAPLAASGDEEDEEGPGFGDPDAPSEDDEVQGGEMDDALDLNQDLSNAPKFDTFFGSQDQAKKTKAKPKPRSLPQDEDVQSDSQSETEGLAAMKEGDDSDEAIDPKNMSNHERNKATMQRLMKEYEKVNVGQRDWTLMGEARAADREENSLLPVDLEWERQGKPLAAMTAETNESVEDMIKRAISESDFQTLQRRRPQDLATGPTRRGRVDVDLGNGKDRKGLADEYAEEYLRLTDSAYVDAQDERTKKQHQEISKLWEEARTALDGLSSWHFRPKAPVPQLEIRTDAPTITLEDAQPNAEGAVTASQLAPQEIYKAGEASKGVRKEVTSKGGLPAAREELDRDEKKRRRRRQKERIRKSNSNTDQREKNGKTKNKEKEKEEKDIVGQLKKGGVMVIGKKGQVTDMDGKDSRGTRKATGASFKL</sequence>
<keyword evidence="5 7" id="KW-0687">Ribonucleoprotein</keyword>
<dbReference type="GO" id="GO:0005732">
    <property type="term" value="C:sno(s)RNA-containing ribonucleoprotein complex"/>
    <property type="evidence" value="ECO:0007669"/>
    <property type="project" value="UniProtKB-UniRule"/>
</dbReference>
<feature type="region of interest" description="Disordered" evidence="8">
    <location>
        <begin position="421"/>
        <end position="454"/>
    </location>
</feature>
<gene>
    <name evidence="9" type="ORF">K470DRAFT_254557</name>
</gene>
<comment type="function">
    <text evidence="7">Involved in nucleolar processing of pre-18S ribosomal RNA.</text>
</comment>
<feature type="compositionally biased region" description="Basic and acidic residues" evidence="8">
    <location>
        <begin position="442"/>
        <end position="454"/>
    </location>
</feature>
<dbReference type="PANTHER" id="PTHR17039">
    <property type="entry name" value="U3 SMALL NUCLEOLAR RIBONUCLEOPROTEIN PROTEIN MPP10"/>
    <property type="match status" value="1"/>
</dbReference>
<feature type="compositionally biased region" description="Low complexity" evidence="8">
    <location>
        <begin position="625"/>
        <end position="637"/>
    </location>
</feature>
<feature type="compositionally biased region" description="Acidic residues" evidence="8">
    <location>
        <begin position="223"/>
        <end position="234"/>
    </location>
</feature>
<protein>
    <recommendedName>
        <fullName evidence="7">U3 small nucleolar ribonucleoprotein protein MPP10</fullName>
    </recommendedName>
</protein>
<dbReference type="AlphaFoldDB" id="A0A6A7CAE8"/>
<keyword evidence="3 7" id="KW-0698">rRNA processing</keyword>
<feature type="compositionally biased region" description="Acidic residues" evidence="8">
    <location>
        <begin position="257"/>
        <end position="273"/>
    </location>
</feature>
<feature type="compositionally biased region" description="Basic and acidic residues" evidence="8">
    <location>
        <begin position="186"/>
        <end position="198"/>
    </location>
</feature>
<comment type="similarity">
    <text evidence="6 7">Belongs to the MPP10 family.</text>
</comment>
<evidence type="ECO:0000256" key="3">
    <source>
        <dbReference type="ARBA" id="ARBA00022552"/>
    </source>
</evidence>
<feature type="compositionally biased region" description="Basic residues" evidence="8">
    <location>
        <begin position="580"/>
        <end position="593"/>
    </location>
</feature>
<dbReference type="Proteomes" id="UP000799421">
    <property type="component" value="Unassembled WGS sequence"/>
</dbReference>